<dbReference type="GO" id="GO:0006979">
    <property type="term" value="P:response to oxidative stress"/>
    <property type="evidence" value="ECO:0007669"/>
    <property type="project" value="InterPro"/>
</dbReference>
<organism evidence="9">
    <name type="scientific">marine metagenome</name>
    <dbReference type="NCBI Taxonomy" id="408172"/>
    <lineage>
        <taxon>unclassified sequences</taxon>
        <taxon>metagenomes</taxon>
        <taxon>ecological metagenomes</taxon>
    </lineage>
</organism>
<dbReference type="InterPro" id="IPR002579">
    <property type="entry name" value="Met_Sox_Rdtase_MsrB_dom"/>
</dbReference>
<name>A0A381TLT7_9ZZZZ</name>
<proteinExistence type="inferred from homology"/>
<dbReference type="AlphaFoldDB" id="A0A381TLT7"/>
<dbReference type="Gene3D" id="2.170.150.20">
    <property type="entry name" value="Peptide methionine sulfoxide reductase"/>
    <property type="match status" value="1"/>
</dbReference>
<comment type="catalytic activity">
    <reaction evidence="7">
        <text>L-methionyl-[protein] + [thioredoxin]-disulfide + H2O = L-methionyl-(R)-S-oxide-[protein] + [thioredoxin]-dithiol</text>
        <dbReference type="Rhea" id="RHEA:24164"/>
        <dbReference type="Rhea" id="RHEA-COMP:10698"/>
        <dbReference type="Rhea" id="RHEA-COMP:10700"/>
        <dbReference type="Rhea" id="RHEA-COMP:12313"/>
        <dbReference type="Rhea" id="RHEA-COMP:12314"/>
        <dbReference type="ChEBI" id="CHEBI:15377"/>
        <dbReference type="ChEBI" id="CHEBI:16044"/>
        <dbReference type="ChEBI" id="CHEBI:29950"/>
        <dbReference type="ChEBI" id="CHEBI:45764"/>
        <dbReference type="ChEBI" id="CHEBI:50058"/>
        <dbReference type="EC" id="1.8.4.12"/>
    </reaction>
</comment>
<comment type="similarity">
    <text evidence="2">Belongs to the MsrB Met sulfoxide reductase family.</text>
</comment>
<dbReference type="InterPro" id="IPR011057">
    <property type="entry name" value="Mss4-like_sf"/>
</dbReference>
<dbReference type="GO" id="GO:0046872">
    <property type="term" value="F:metal ion binding"/>
    <property type="evidence" value="ECO:0007669"/>
    <property type="project" value="UniProtKB-KW"/>
</dbReference>
<dbReference type="EC" id="1.8.4.12" evidence="3"/>
<evidence type="ECO:0000256" key="7">
    <source>
        <dbReference type="ARBA" id="ARBA00048488"/>
    </source>
</evidence>
<comment type="cofactor">
    <cofactor evidence="1">
        <name>Zn(2+)</name>
        <dbReference type="ChEBI" id="CHEBI:29105"/>
    </cofactor>
</comment>
<reference evidence="9" key="1">
    <citation type="submission" date="2018-05" db="EMBL/GenBank/DDBJ databases">
        <authorList>
            <person name="Lanie J.A."/>
            <person name="Ng W.-L."/>
            <person name="Kazmierczak K.M."/>
            <person name="Andrzejewski T.M."/>
            <person name="Davidsen T.M."/>
            <person name="Wayne K.J."/>
            <person name="Tettelin H."/>
            <person name="Glass J.I."/>
            <person name="Rusch D."/>
            <person name="Podicherti R."/>
            <person name="Tsui H.-C.T."/>
            <person name="Winkler M.E."/>
        </authorList>
    </citation>
    <scope>NUCLEOTIDE SEQUENCE</scope>
</reference>
<evidence type="ECO:0000256" key="3">
    <source>
        <dbReference type="ARBA" id="ARBA00012499"/>
    </source>
</evidence>
<evidence type="ECO:0000256" key="1">
    <source>
        <dbReference type="ARBA" id="ARBA00001947"/>
    </source>
</evidence>
<feature type="non-terminal residue" evidence="9">
    <location>
        <position position="1"/>
    </location>
</feature>
<dbReference type="SUPFAM" id="SSF51316">
    <property type="entry name" value="Mss4-like"/>
    <property type="match status" value="1"/>
</dbReference>
<dbReference type="EMBL" id="UINC01004631">
    <property type="protein sequence ID" value="SVA15747.1"/>
    <property type="molecule type" value="Genomic_DNA"/>
</dbReference>
<dbReference type="PANTHER" id="PTHR10173">
    <property type="entry name" value="METHIONINE SULFOXIDE REDUCTASE"/>
    <property type="match status" value="1"/>
</dbReference>
<evidence type="ECO:0000256" key="4">
    <source>
        <dbReference type="ARBA" id="ARBA00022723"/>
    </source>
</evidence>
<evidence type="ECO:0000313" key="9">
    <source>
        <dbReference type="EMBL" id="SVA15747.1"/>
    </source>
</evidence>
<dbReference type="GO" id="GO:0033743">
    <property type="term" value="F:peptide-methionine (R)-S-oxide reductase activity"/>
    <property type="evidence" value="ECO:0007669"/>
    <property type="project" value="UniProtKB-EC"/>
</dbReference>
<dbReference type="Pfam" id="PF01641">
    <property type="entry name" value="SelR"/>
    <property type="match status" value="1"/>
</dbReference>
<dbReference type="NCBIfam" id="TIGR00357">
    <property type="entry name" value="peptide-methionine (R)-S-oxide reductase MsrB"/>
    <property type="match status" value="1"/>
</dbReference>
<evidence type="ECO:0000256" key="5">
    <source>
        <dbReference type="ARBA" id="ARBA00022833"/>
    </source>
</evidence>
<protein>
    <recommendedName>
        <fullName evidence="3">peptide-methionine (R)-S-oxide reductase</fullName>
        <ecNumber evidence="3">1.8.4.12</ecNumber>
    </recommendedName>
</protein>
<keyword evidence="6" id="KW-0560">Oxidoreductase</keyword>
<dbReference type="GO" id="GO:0005737">
    <property type="term" value="C:cytoplasm"/>
    <property type="evidence" value="ECO:0007669"/>
    <property type="project" value="TreeGrafter"/>
</dbReference>
<dbReference type="GO" id="GO:0030091">
    <property type="term" value="P:protein repair"/>
    <property type="evidence" value="ECO:0007669"/>
    <property type="project" value="InterPro"/>
</dbReference>
<evidence type="ECO:0000256" key="2">
    <source>
        <dbReference type="ARBA" id="ARBA00007174"/>
    </source>
</evidence>
<keyword evidence="4" id="KW-0479">Metal-binding</keyword>
<dbReference type="InterPro" id="IPR028427">
    <property type="entry name" value="Met_Sox_Rdtase_MsrB"/>
</dbReference>
<evidence type="ECO:0000256" key="6">
    <source>
        <dbReference type="ARBA" id="ARBA00023002"/>
    </source>
</evidence>
<dbReference type="FunFam" id="2.170.150.20:FF:000001">
    <property type="entry name" value="Peptide methionine sulfoxide reductase MsrB"/>
    <property type="match status" value="1"/>
</dbReference>
<keyword evidence="5" id="KW-0862">Zinc</keyword>
<dbReference type="PANTHER" id="PTHR10173:SF52">
    <property type="entry name" value="METHIONINE-R-SULFOXIDE REDUCTASE B1"/>
    <property type="match status" value="1"/>
</dbReference>
<sequence>KLLDEKTYNITRKSGTEQAFTGKYLHEKSNAIYSCICCGNHLFSSDAKFDSGSGWPSFFETINNSNVKEVDDSSHGMTRTEVICASCDSHLGHVFNDGPQSTGLRYCINSASLKLEEIE</sequence>
<dbReference type="PROSITE" id="PS51790">
    <property type="entry name" value="MSRB"/>
    <property type="match status" value="1"/>
</dbReference>
<accession>A0A381TLT7</accession>
<feature type="domain" description="MsrB" evidence="8">
    <location>
        <begin position="1"/>
        <end position="118"/>
    </location>
</feature>
<evidence type="ECO:0000259" key="8">
    <source>
        <dbReference type="PROSITE" id="PS51790"/>
    </source>
</evidence>
<gene>
    <name evidence="9" type="ORF">METZ01_LOCUS68601</name>
</gene>